<reference evidence="1 2" key="1">
    <citation type="submission" date="2021-06" db="EMBL/GenBank/DDBJ databases">
        <authorList>
            <person name="Palmer J.M."/>
        </authorList>
    </citation>
    <scope>NUCLEOTIDE SEQUENCE [LARGE SCALE GENOMIC DNA]</scope>
    <source>
        <strain evidence="2">if_2019</strain>
        <tissue evidence="1">Muscle</tissue>
    </source>
</reference>
<comment type="caution">
    <text evidence="1">The sequence shown here is derived from an EMBL/GenBank/DDBJ whole genome shotgun (WGS) entry which is preliminary data.</text>
</comment>
<keyword evidence="2" id="KW-1185">Reference proteome</keyword>
<organism evidence="1 2">
    <name type="scientific">Ilyodon furcidens</name>
    <name type="common">goldbreast splitfin</name>
    <dbReference type="NCBI Taxonomy" id="33524"/>
    <lineage>
        <taxon>Eukaryota</taxon>
        <taxon>Metazoa</taxon>
        <taxon>Chordata</taxon>
        <taxon>Craniata</taxon>
        <taxon>Vertebrata</taxon>
        <taxon>Euteleostomi</taxon>
        <taxon>Actinopterygii</taxon>
        <taxon>Neopterygii</taxon>
        <taxon>Teleostei</taxon>
        <taxon>Neoteleostei</taxon>
        <taxon>Acanthomorphata</taxon>
        <taxon>Ovalentaria</taxon>
        <taxon>Atherinomorphae</taxon>
        <taxon>Cyprinodontiformes</taxon>
        <taxon>Goodeidae</taxon>
        <taxon>Ilyodon</taxon>
    </lineage>
</organism>
<protein>
    <submittedName>
        <fullName evidence="1">Uncharacterized protein</fullName>
    </submittedName>
</protein>
<proteinExistence type="predicted"/>
<name>A0ABV0UVH7_9TELE</name>
<dbReference type="Proteomes" id="UP001482620">
    <property type="component" value="Unassembled WGS sequence"/>
</dbReference>
<sequence length="117" mass="13091">MFPDPVSYLRFPPSLKSGKDSEDPDLEFLCTMFRAQVHICLKVLNLTQAKTLLQPPGTCKPKEVTNPLSGSPACETPACPPSNFIYTSWKETHRNNHHFTTTSPLKLSLRGLTHLLL</sequence>
<gene>
    <name evidence="1" type="ORF">ILYODFUR_026942</name>
</gene>
<accession>A0ABV0UVH7</accession>
<evidence type="ECO:0000313" key="2">
    <source>
        <dbReference type="Proteomes" id="UP001482620"/>
    </source>
</evidence>
<dbReference type="EMBL" id="JAHRIQ010084577">
    <property type="protein sequence ID" value="MEQ2249195.1"/>
    <property type="molecule type" value="Genomic_DNA"/>
</dbReference>
<evidence type="ECO:0000313" key="1">
    <source>
        <dbReference type="EMBL" id="MEQ2249195.1"/>
    </source>
</evidence>